<feature type="transmembrane region" description="Helical" evidence="1">
    <location>
        <begin position="47"/>
        <end position="68"/>
    </location>
</feature>
<feature type="transmembrane region" description="Helical" evidence="1">
    <location>
        <begin position="75"/>
        <end position="97"/>
    </location>
</feature>
<protein>
    <submittedName>
        <fullName evidence="2">Uncharacterized protein</fullName>
    </submittedName>
</protein>
<evidence type="ECO:0000313" key="2">
    <source>
        <dbReference type="EMBL" id="AWR94300.1"/>
    </source>
</evidence>
<evidence type="ECO:0000313" key="3">
    <source>
        <dbReference type="Proteomes" id="UP000248044"/>
    </source>
</evidence>
<sequence>MSKENKSSKIDRKTLIYAAIFAVASYAVAASLALGIGAYAIGILGYFLDPVVTLTVPLIIISVGIQAINKKFGPLLISLISAVLYIILPFLAITFLVAGPVVEGVSRLVGYRSFRAVMINTTLAGGLVGTLSVIFGFMLLGVPHISNLALYLGGFTVLYFVESGIMGLLSYYLGSYLIKSGVLH</sequence>
<dbReference type="AlphaFoldDB" id="A0A2U9IE83"/>
<keyword evidence="1" id="KW-1133">Transmembrane helix</keyword>
<evidence type="ECO:0000256" key="1">
    <source>
        <dbReference type="SAM" id="Phobius"/>
    </source>
</evidence>
<dbReference type="EMBL" id="CP029289">
    <property type="protein sequence ID" value="AWR94300.1"/>
    <property type="molecule type" value="Genomic_DNA"/>
</dbReference>
<dbReference type="OrthoDB" id="34590at2157"/>
<feature type="transmembrane region" description="Helical" evidence="1">
    <location>
        <begin position="117"/>
        <end position="141"/>
    </location>
</feature>
<keyword evidence="1" id="KW-0472">Membrane</keyword>
<accession>A0A2U9IE83</accession>
<proteinExistence type="predicted"/>
<reference evidence="2 3" key="1">
    <citation type="submission" date="2018-05" db="EMBL/GenBank/DDBJ databases">
        <title>Complete Genome Sequences of Extremely Thermoacidophilic, Metal-Mobilizing Type-Strain Members of the Archaeal Family Sulfolobaceae: Acidianus brierleyi DSM-1651T, Acidianus sulfidivorans DSM-18786T, Metallosphaera hakonensis DSM-7519T, and Metallosphaera prunae DSM-10039T.</title>
        <authorList>
            <person name="Counts J.A."/>
            <person name="Kelly R.M."/>
        </authorList>
    </citation>
    <scope>NUCLEOTIDE SEQUENCE [LARGE SCALE GENOMIC DNA]</scope>
    <source>
        <strain evidence="2 3">DSM 1651</strain>
    </source>
</reference>
<dbReference type="GeneID" id="36831793"/>
<keyword evidence="1" id="KW-0812">Transmembrane</keyword>
<organism evidence="2 3">
    <name type="scientific">Acidianus brierleyi</name>
    <dbReference type="NCBI Taxonomy" id="41673"/>
    <lineage>
        <taxon>Archaea</taxon>
        <taxon>Thermoproteota</taxon>
        <taxon>Thermoprotei</taxon>
        <taxon>Sulfolobales</taxon>
        <taxon>Sulfolobaceae</taxon>
        <taxon>Acidianus</taxon>
    </lineage>
</organism>
<name>A0A2U9IE83_9CREN</name>
<dbReference type="Proteomes" id="UP000248044">
    <property type="component" value="Chromosome"/>
</dbReference>
<dbReference type="KEGG" id="abri:DFR85_06515"/>
<feature type="transmembrane region" description="Helical" evidence="1">
    <location>
        <begin position="15"/>
        <end position="41"/>
    </location>
</feature>
<gene>
    <name evidence="2" type="ORF">DFR85_06515</name>
</gene>
<keyword evidence="3" id="KW-1185">Reference proteome</keyword>
<feature type="transmembrane region" description="Helical" evidence="1">
    <location>
        <begin position="148"/>
        <end position="173"/>
    </location>
</feature>
<dbReference type="RefSeq" id="WP_110270181.1">
    <property type="nucleotide sequence ID" value="NZ_CP029289.2"/>
</dbReference>